<feature type="chain" id="PRO_5013000084" evidence="1">
    <location>
        <begin position="17"/>
        <end position="65"/>
    </location>
</feature>
<feature type="signal peptide" evidence="1">
    <location>
        <begin position="1"/>
        <end position="16"/>
    </location>
</feature>
<sequence>MQLFTVILALAATAFAAPNVVERQNTGCFGAGQECISTTDCCNYQTGAGGSCVWASENDSTGKCT</sequence>
<reference evidence="2 3" key="1">
    <citation type="submission" date="2016-11" db="EMBL/GenBank/DDBJ databases">
        <title>Draft Genome Assembly of Colletotrichum chlorophyti a pathogen of herbaceous plants.</title>
        <authorList>
            <person name="Gan P."/>
            <person name="Narusaka M."/>
            <person name="Tsushima A."/>
            <person name="Narusaka Y."/>
            <person name="Takano Y."/>
            <person name="Shirasu K."/>
        </authorList>
    </citation>
    <scope>NUCLEOTIDE SEQUENCE [LARGE SCALE GENOMIC DNA]</scope>
    <source>
        <strain evidence="2 3">NTL11</strain>
    </source>
</reference>
<evidence type="ECO:0000256" key="1">
    <source>
        <dbReference type="SAM" id="SignalP"/>
    </source>
</evidence>
<keyword evidence="1" id="KW-0732">Signal</keyword>
<gene>
    <name evidence="2" type="ORF">CCHL11_10415</name>
</gene>
<protein>
    <submittedName>
        <fullName evidence="2">Uncharacterized protein</fullName>
    </submittedName>
</protein>
<dbReference type="EMBL" id="MPGH01000150">
    <property type="protein sequence ID" value="OLN85822.1"/>
    <property type="molecule type" value="Genomic_DNA"/>
</dbReference>
<proteinExistence type="predicted"/>
<comment type="caution">
    <text evidence="2">The sequence shown here is derived from an EMBL/GenBank/DDBJ whole genome shotgun (WGS) entry which is preliminary data.</text>
</comment>
<accession>A0A1Q8RND3</accession>
<dbReference type="AlphaFoldDB" id="A0A1Q8RND3"/>
<evidence type="ECO:0000313" key="3">
    <source>
        <dbReference type="Proteomes" id="UP000186583"/>
    </source>
</evidence>
<organism evidence="2 3">
    <name type="scientific">Colletotrichum chlorophyti</name>
    <dbReference type="NCBI Taxonomy" id="708187"/>
    <lineage>
        <taxon>Eukaryota</taxon>
        <taxon>Fungi</taxon>
        <taxon>Dikarya</taxon>
        <taxon>Ascomycota</taxon>
        <taxon>Pezizomycotina</taxon>
        <taxon>Sordariomycetes</taxon>
        <taxon>Hypocreomycetidae</taxon>
        <taxon>Glomerellales</taxon>
        <taxon>Glomerellaceae</taxon>
        <taxon>Colletotrichum</taxon>
    </lineage>
</organism>
<name>A0A1Q8RND3_9PEZI</name>
<dbReference type="OrthoDB" id="4808561at2759"/>
<evidence type="ECO:0000313" key="2">
    <source>
        <dbReference type="EMBL" id="OLN85822.1"/>
    </source>
</evidence>
<keyword evidence="3" id="KW-1185">Reference proteome</keyword>
<dbReference type="Proteomes" id="UP000186583">
    <property type="component" value="Unassembled WGS sequence"/>
</dbReference>